<feature type="region of interest" description="Disordered" evidence="1">
    <location>
        <begin position="1"/>
        <end position="31"/>
    </location>
</feature>
<feature type="region of interest" description="Disordered" evidence="1">
    <location>
        <begin position="441"/>
        <end position="476"/>
    </location>
</feature>
<dbReference type="EMBL" id="MU006299">
    <property type="protein sequence ID" value="KAF2852229.1"/>
    <property type="molecule type" value="Genomic_DNA"/>
</dbReference>
<dbReference type="Proteomes" id="UP000799423">
    <property type="component" value="Unassembled WGS sequence"/>
</dbReference>
<reference evidence="2" key="1">
    <citation type="submission" date="2020-01" db="EMBL/GenBank/DDBJ databases">
        <authorList>
            <consortium name="DOE Joint Genome Institute"/>
            <person name="Haridas S."/>
            <person name="Albert R."/>
            <person name="Binder M."/>
            <person name="Bloem J."/>
            <person name="Labutti K."/>
            <person name="Salamov A."/>
            <person name="Andreopoulos B."/>
            <person name="Baker S.E."/>
            <person name="Barry K."/>
            <person name="Bills G."/>
            <person name="Bluhm B.H."/>
            <person name="Cannon C."/>
            <person name="Castanera R."/>
            <person name="Culley D.E."/>
            <person name="Daum C."/>
            <person name="Ezra D."/>
            <person name="Gonzalez J.B."/>
            <person name="Henrissat B."/>
            <person name="Kuo A."/>
            <person name="Liang C."/>
            <person name="Lipzen A."/>
            <person name="Lutzoni F."/>
            <person name="Magnuson J."/>
            <person name="Mondo S."/>
            <person name="Nolan M."/>
            <person name="Ohm R."/>
            <person name="Pangilinan J."/>
            <person name="Park H.-J."/>
            <person name="Ramirez L."/>
            <person name="Alfaro M."/>
            <person name="Sun H."/>
            <person name="Tritt A."/>
            <person name="Yoshinaga Y."/>
            <person name="Zwiers L.-H."/>
            <person name="Turgeon B.G."/>
            <person name="Goodwin S.B."/>
            <person name="Spatafora J.W."/>
            <person name="Crous P.W."/>
            <person name="Grigoriev I.V."/>
        </authorList>
    </citation>
    <scope>NUCLEOTIDE SEQUENCE</scope>
    <source>
        <strain evidence="2">IPT5</strain>
    </source>
</reference>
<feature type="compositionally biased region" description="Low complexity" evidence="1">
    <location>
        <begin position="376"/>
        <end position="390"/>
    </location>
</feature>
<feature type="compositionally biased region" description="Low complexity" evidence="1">
    <location>
        <begin position="191"/>
        <end position="203"/>
    </location>
</feature>
<feature type="compositionally biased region" description="Basic and acidic residues" evidence="1">
    <location>
        <begin position="457"/>
        <end position="466"/>
    </location>
</feature>
<evidence type="ECO:0000256" key="1">
    <source>
        <dbReference type="SAM" id="MobiDB-lite"/>
    </source>
</evidence>
<evidence type="ECO:0000313" key="3">
    <source>
        <dbReference type="Proteomes" id="UP000799423"/>
    </source>
</evidence>
<proteinExistence type="predicted"/>
<feature type="region of interest" description="Disordered" evidence="1">
    <location>
        <begin position="159"/>
        <end position="203"/>
    </location>
</feature>
<feature type="compositionally biased region" description="Polar residues" evidence="1">
    <location>
        <begin position="159"/>
        <end position="169"/>
    </location>
</feature>
<name>A0A6A7BCZ1_9PLEO</name>
<dbReference type="OrthoDB" id="1022638at2759"/>
<keyword evidence="3" id="KW-1185">Reference proteome</keyword>
<evidence type="ECO:0000313" key="2">
    <source>
        <dbReference type="EMBL" id="KAF2852229.1"/>
    </source>
</evidence>
<accession>A0A6A7BCZ1</accession>
<dbReference type="AlphaFoldDB" id="A0A6A7BCZ1"/>
<feature type="compositionally biased region" description="Acidic residues" evidence="1">
    <location>
        <begin position="467"/>
        <end position="476"/>
    </location>
</feature>
<feature type="compositionally biased region" description="Pro residues" evidence="1">
    <location>
        <begin position="13"/>
        <end position="22"/>
    </location>
</feature>
<sequence length="476" mass="52220">MAPRAIRASFNNMPPPPPPPRNQAPRANNWAPNSDNFLNMLQGPAIKVIVGSGPAEAFYMLPIALLANHSLECRRQINHMVRSANVTPSLHNNKKRKWETNPSDDEETGTYGSNDRVQDPSVEGEKTEILLRFSDIDPTIFGLFVKFMYQGSYPVSVDARQNTNSTPHTRGNVVVAPPNPSSPKTATPQHTQTDTASSPSTPTATYVQFHDDITRSLSITPPSIHAWLLASRLLAIPFLNHTMQNIFSGIGPRFALTPLLFFSVWAQTDHMPDSALRKILMDVLITHWHGGPSHNHVVARAGREDMWESVFNVFGDIRKGLLFGKVEAPLVVGRYFCQYSREQIEEMIGRGATRNGNNAAPKGNGELTAVMVSTETATTTTGSTASTSTSPTPPPTTQIPPNGNSAPATNPIIKEEHVSPTQMDTTGTKDGHHTDKVITIKEEAGEDMDMDTTKNATQKDKEKDTVENMEVDDVEK</sequence>
<feature type="compositionally biased region" description="Polar residues" evidence="1">
    <location>
        <begin position="399"/>
        <end position="408"/>
    </location>
</feature>
<evidence type="ECO:0008006" key="4">
    <source>
        <dbReference type="Google" id="ProtNLM"/>
    </source>
</evidence>
<protein>
    <recommendedName>
        <fullName evidence="4">BTB domain-containing protein</fullName>
    </recommendedName>
</protein>
<organism evidence="2 3">
    <name type="scientific">Plenodomus tracheiphilus IPT5</name>
    <dbReference type="NCBI Taxonomy" id="1408161"/>
    <lineage>
        <taxon>Eukaryota</taxon>
        <taxon>Fungi</taxon>
        <taxon>Dikarya</taxon>
        <taxon>Ascomycota</taxon>
        <taxon>Pezizomycotina</taxon>
        <taxon>Dothideomycetes</taxon>
        <taxon>Pleosporomycetidae</taxon>
        <taxon>Pleosporales</taxon>
        <taxon>Pleosporineae</taxon>
        <taxon>Leptosphaeriaceae</taxon>
        <taxon>Plenodomus</taxon>
    </lineage>
</organism>
<gene>
    <name evidence="2" type="ORF">T440DRAFT_526738</name>
</gene>
<feature type="region of interest" description="Disordered" evidence="1">
    <location>
        <begin position="84"/>
        <end position="122"/>
    </location>
</feature>
<feature type="region of interest" description="Disordered" evidence="1">
    <location>
        <begin position="376"/>
        <end position="410"/>
    </location>
</feature>